<evidence type="ECO:0000313" key="3">
    <source>
        <dbReference type="Proteomes" id="UP000306007"/>
    </source>
</evidence>
<dbReference type="AlphaFoldDB" id="A0A4Y5SL18"/>
<evidence type="ECO:0000259" key="1">
    <source>
        <dbReference type="Pfam" id="PF08308"/>
    </source>
</evidence>
<dbReference type="PANTHER" id="PTHR36194:SF1">
    <property type="entry name" value="S-LAYER-LIKE PROTEIN"/>
    <property type="match status" value="1"/>
</dbReference>
<gene>
    <name evidence="2" type="ORF">FH039_08275</name>
</gene>
<organism evidence="2 3">
    <name type="scientific">Thermococcus indicus</name>
    <dbReference type="NCBI Taxonomy" id="2586643"/>
    <lineage>
        <taxon>Archaea</taxon>
        <taxon>Methanobacteriati</taxon>
        <taxon>Methanobacteriota</taxon>
        <taxon>Thermococci</taxon>
        <taxon>Thermococcales</taxon>
        <taxon>Thermococcaceae</taxon>
        <taxon>Thermococcus</taxon>
    </lineage>
</organism>
<keyword evidence="3" id="KW-1185">Reference proteome</keyword>
<evidence type="ECO:0000313" key="2">
    <source>
        <dbReference type="EMBL" id="QDA31593.1"/>
    </source>
</evidence>
<dbReference type="Pfam" id="PF08308">
    <property type="entry name" value="PEGA"/>
    <property type="match status" value="2"/>
</dbReference>
<feature type="domain" description="PEGA" evidence="1">
    <location>
        <begin position="75"/>
        <end position="100"/>
    </location>
</feature>
<dbReference type="GeneID" id="40475173"/>
<accession>A0A4Y5SL18</accession>
<proteinExistence type="predicted"/>
<name>A0A4Y5SL18_9EURY</name>
<protein>
    <submittedName>
        <fullName evidence="2">PEGA domain-containing protein</fullName>
    </submittedName>
</protein>
<dbReference type="InterPro" id="IPR013229">
    <property type="entry name" value="PEGA"/>
</dbReference>
<sequence>MESKGTLNINSSPIGADILLNGTYIGKTPLLKYMVEKGTYILSISKDGFKEYTTILHVTNNTPINISVILTPSKGQLNVISNPTSAAVYVDGEYAGDTPLK</sequence>
<dbReference type="OrthoDB" id="95942at2157"/>
<reference evidence="2 3" key="1">
    <citation type="submission" date="2019-06" db="EMBL/GenBank/DDBJ databases">
        <title>Thermococcus indicus sp. nov., a Fe(III)-reducing hyperthermophilic archaeon isolated from the Onnuri vent field of the Central Indian Ocean ridge.</title>
        <authorList>
            <person name="Lim J.K."/>
            <person name="Kim Y.J."/>
            <person name="Kwon K.K."/>
        </authorList>
    </citation>
    <scope>NUCLEOTIDE SEQUENCE [LARGE SCALE GENOMIC DNA]</scope>
    <source>
        <strain evidence="2 3">IOH1</strain>
    </source>
</reference>
<dbReference type="KEGG" id="tic:FH039_08275"/>
<feature type="domain" description="PEGA" evidence="1">
    <location>
        <begin position="5"/>
        <end position="73"/>
    </location>
</feature>
<dbReference type="Proteomes" id="UP000306007">
    <property type="component" value="Chromosome"/>
</dbReference>
<dbReference type="EMBL" id="CP040846">
    <property type="protein sequence ID" value="QDA31593.1"/>
    <property type="molecule type" value="Genomic_DNA"/>
</dbReference>
<dbReference type="PANTHER" id="PTHR36194">
    <property type="entry name" value="S-LAYER-LIKE PROTEIN"/>
    <property type="match status" value="1"/>
</dbReference>
<dbReference type="RefSeq" id="WP_139680931.1">
    <property type="nucleotide sequence ID" value="NZ_CP040846.1"/>
</dbReference>